<keyword evidence="3" id="KW-1185">Reference proteome</keyword>
<dbReference type="AlphaFoldDB" id="A0A840C7N6"/>
<keyword evidence="2" id="KW-0378">Hydrolase</keyword>
<proteinExistence type="predicted"/>
<dbReference type="SUPFAM" id="SSF56300">
    <property type="entry name" value="Metallo-dependent phosphatases"/>
    <property type="match status" value="1"/>
</dbReference>
<dbReference type="GO" id="GO:0008803">
    <property type="term" value="F:bis(5'-nucleosyl)-tetraphosphatase (symmetrical) activity"/>
    <property type="evidence" value="ECO:0007669"/>
    <property type="project" value="TreeGrafter"/>
</dbReference>
<dbReference type="EMBL" id="JACIEQ010000001">
    <property type="protein sequence ID" value="MBB4021435.1"/>
    <property type="molecule type" value="Genomic_DNA"/>
</dbReference>
<reference evidence="2" key="1">
    <citation type="submission" date="2020-08" db="EMBL/GenBank/DDBJ databases">
        <title>Genomic Encyclopedia of Type Strains, Phase IV (KMG-IV): sequencing the most valuable type-strain genomes for metagenomic binning, comparative biology and taxonomic classification.</title>
        <authorList>
            <person name="Goeker M."/>
        </authorList>
    </citation>
    <scope>NUCLEOTIDE SEQUENCE [LARGE SCALE GENOMIC DNA]</scope>
    <source>
        <strain evidence="2">DSM 105040</strain>
    </source>
</reference>
<feature type="domain" description="Calcineurin-like phosphoesterase" evidence="1">
    <location>
        <begin position="1"/>
        <end position="207"/>
    </location>
</feature>
<sequence length="245" mass="26875">MRSYAIGDIHGHLDKLIEVQRWIEEDKARLGDADAPVIHLGDLVDRGPDVPGVLGHLARGLSEGAPWILLKGNHDRMMWHFLQSPSQPDPLRGDLSWLQQNVGGRESLAAYGIDVSPDRAPEQIHADARARVPAAHLDLLDALQPFHRRGGTFFCHAGIRPGVPLDQQAEDDLVWIRARFHDDLRDHGALIVHGHTPVAQVTLYHNRLNLDTGAAYGGPLSAVVIEDGGVWQITATGRIPLSPQS</sequence>
<gene>
    <name evidence="2" type="ORF">GGR17_001226</name>
</gene>
<dbReference type="GO" id="GO:0004722">
    <property type="term" value="F:protein serine/threonine phosphatase activity"/>
    <property type="evidence" value="ECO:0007669"/>
    <property type="project" value="UniProtKB-EC"/>
</dbReference>
<dbReference type="Gene3D" id="3.60.21.10">
    <property type="match status" value="1"/>
</dbReference>
<comment type="caution">
    <text evidence="2">The sequence shown here is derived from an EMBL/GenBank/DDBJ whole genome shotgun (WGS) entry which is preliminary data.</text>
</comment>
<dbReference type="InterPro" id="IPR004843">
    <property type="entry name" value="Calcineurin-like_PHP"/>
</dbReference>
<dbReference type="GO" id="GO:0110154">
    <property type="term" value="P:RNA decapping"/>
    <property type="evidence" value="ECO:0007669"/>
    <property type="project" value="TreeGrafter"/>
</dbReference>
<organism evidence="2 3">
    <name type="scientific">Actibacterium naphthalenivorans</name>
    <dbReference type="NCBI Taxonomy" id="1614693"/>
    <lineage>
        <taxon>Bacteria</taxon>
        <taxon>Pseudomonadati</taxon>
        <taxon>Pseudomonadota</taxon>
        <taxon>Alphaproteobacteria</taxon>
        <taxon>Rhodobacterales</taxon>
        <taxon>Roseobacteraceae</taxon>
        <taxon>Actibacterium</taxon>
    </lineage>
</organism>
<dbReference type="GO" id="GO:0005737">
    <property type="term" value="C:cytoplasm"/>
    <property type="evidence" value="ECO:0007669"/>
    <property type="project" value="TreeGrafter"/>
</dbReference>
<dbReference type="PANTHER" id="PTHR42850:SF4">
    <property type="entry name" value="ZINC-DEPENDENT ENDOPOLYPHOSPHATASE"/>
    <property type="match status" value="1"/>
</dbReference>
<dbReference type="Proteomes" id="UP000585681">
    <property type="component" value="Unassembled WGS sequence"/>
</dbReference>
<evidence type="ECO:0000259" key="1">
    <source>
        <dbReference type="Pfam" id="PF00149"/>
    </source>
</evidence>
<dbReference type="Pfam" id="PF00149">
    <property type="entry name" value="Metallophos"/>
    <property type="match status" value="1"/>
</dbReference>
<evidence type="ECO:0000313" key="3">
    <source>
        <dbReference type="Proteomes" id="UP000585681"/>
    </source>
</evidence>
<evidence type="ECO:0000313" key="2">
    <source>
        <dbReference type="EMBL" id="MBB4021435.1"/>
    </source>
</evidence>
<dbReference type="RefSeq" id="WP_054537688.1">
    <property type="nucleotide sequence ID" value="NZ_JACIEQ010000001.1"/>
</dbReference>
<dbReference type="EC" id="3.1.3.16" evidence="2"/>
<dbReference type="InterPro" id="IPR029052">
    <property type="entry name" value="Metallo-depent_PP-like"/>
</dbReference>
<accession>A0A840C7N6</accession>
<protein>
    <submittedName>
        <fullName evidence="2">Serine/threonine protein phosphatase 1</fullName>
        <ecNumber evidence="2">3.1.3.16</ecNumber>
    </submittedName>
</protein>
<dbReference type="InterPro" id="IPR050126">
    <property type="entry name" value="Ap4A_hydrolase"/>
</dbReference>
<dbReference type="PANTHER" id="PTHR42850">
    <property type="entry name" value="METALLOPHOSPHOESTERASE"/>
    <property type="match status" value="1"/>
</dbReference>
<name>A0A840C7N6_9RHOB</name>